<evidence type="ECO:0000313" key="2">
    <source>
        <dbReference type="EMBL" id="ABF45326.1"/>
    </source>
</evidence>
<protein>
    <submittedName>
        <fullName evidence="2">Uncharacterized protein</fullName>
    </submittedName>
</protein>
<evidence type="ECO:0000313" key="3">
    <source>
        <dbReference type="Proteomes" id="UP000002431"/>
    </source>
</evidence>
<proteinExistence type="predicted"/>
<dbReference type="HOGENOM" id="CLU_102561_0_0_0"/>
<evidence type="ECO:0000256" key="1">
    <source>
        <dbReference type="SAM" id="MobiDB-lite"/>
    </source>
</evidence>
<dbReference type="AlphaFoldDB" id="Q1IZK8"/>
<feature type="compositionally biased region" description="Low complexity" evidence="1">
    <location>
        <begin position="12"/>
        <end position="25"/>
    </location>
</feature>
<reference evidence="2" key="1">
    <citation type="submission" date="2006-04" db="EMBL/GenBank/DDBJ databases">
        <title>Complete sequence of chromosome of Deinococcus geothermalis DSM 11300.</title>
        <authorList>
            <consortium name="US DOE Joint Genome Institute"/>
            <person name="Copeland A."/>
            <person name="Lucas S."/>
            <person name="Lapidus A."/>
            <person name="Barry K."/>
            <person name="Detter J.C."/>
            <person name="Glavina del Rio T."/>
            <person name="Hammon N."/>
            <person name="Israni S."/>
            <person name="Dalin E."/>
            <person name="Tice H."/>
            <person name="Pitluck S."/>
            <person name="Brettin T."/>
            <person name="Bruce D."/>
            <person name="Han C."/>
            <person name="Tapia R."/>
            <person name="Saunders E."/>
            <person name="Gilna P."/>
            <person name="Schmutz J."/>
            <person name="Larimer F."/>
            <person name="Land M."/>
            <person name="Hauser L."/>
            <person name="Kyrpides N."/>
            <person name="Kim E."/>
            <person name="Daly M.J."/>
            <person name="Fredrickson J.K."/>
            <person name="Makarova K.S."/>
            <person name="Gaidamakova E.K."/>
            <person name="Zhai M."/>
            <person name="Richardson P."/>
        </authorList>
    </citation>
    <scope>NUCLEOTIDE SEQUENCE</scope>
    <source>
        <strain evidence="2">DSM 11300</strain>
    </source>
</reference>
<dbReference type="PANTHER" id="PTHR30565:SF9">
    <property type="entry name" value="PROTEIN YCIF"/>
    <property type="match status" value="1"/>
</dbReference>
<dbReference type="InterPro" id="IPR047114">
    <property type="entry name" value="YciF"/>
</dbReference>
<dbReference type="Gene3D" id="1.20.1260.10">
    <property type="match status" value="1"/>
</dbReference>
<dbReference type="CDD" id="cd07909">
    <property type="entry name" value="YciF"/>
    <property type="match status" value="1"/>
</dbReference>
<dbReference type="Pfam" id="PF05974">
    <property type="entry name" value="DUF892"/>
    <property type="match status" value="1"/>
</dbReference>
<organism evidence="2 3">
    <name type="scientific">Deinococcus geothermalis (strain DSM 11300 / CIP 105573 / AG-3a)</name>
    <dbReference type="NCBI Taxonomy" id="319795"/>
    <lineage>
        <taxon>Bacteria</taxon>
        <taxon>Thermotogati</taxon>
        <taxon>Deinococcota</taxon>
        <taxon>Deinococci</taxon>
        <taxon>Deinococcales</taxon>
        <taxon>Deinococcaceae</taxon>
        <taxon>Deinococcus</taxon>
    </lineage>
</organism>
<keyword evidence="3" id="KW-1185">Reference proteome</keyword>
<dbReference type="PANTHER" id="PTHR30565">
    <property type="entry name" value="PROTEIN YCIF"/>
    <property type="match status" value="1"/>
</dbReference>
<feature type="compositionally biased region" description="Polar residues" evidence="1">
    <location>
        <begin position="176"/>
        <end position="187"/>
    </location>
</feature>
<dbReference type="InterPro" id="IPR012347">
    <property type="entry name" value="Ferritin-like"/>
</dbReference>
<dbReference type="InterPro" id="IPR009078">
    <property type="entry name" value="Ferritin-like_SF"/>
</dbReference>
<dbReference type="SUPFAM" id="SSF47240">
    <property type="entry name" value="Ferritin-like"/>
    <property type="match status" value="1"/>
</dbReference>
<dbReference type="KEGG" id="dge:Dgeo_1026"/>
<gene>
    <name evidence="2" type="ordered locus">Dgeo_1026</name>
</gene>
<accession>Q1IZK8</accession>
<dbReference type="eggNOG" id="COG3685">
    <property type="taxonomic scope" value="Bacteria"/>
</dbReference>
<dbReference type="Proteomes" id="UP000002431">
    <property type="component" value="Chromosome"/>
</dbReference>
<sequence length="187" mass="20454">MRQGGSKRGRLKMTQSSGQSGGMSMKMSDLQDLYVEQLQDVYSAEQQLTQALGQMAQAASDPQLSQAFQMHLQQTQQQVGRLEQIFQNLGQQPGGKTCKAMQGIVAEGQETIQEKATPAVRDAALIAAAQRAEHYEISAYGTLRTYAQILGRQQDVDLLRTTEDEEKATDQKLTGLASSINMEANNG</sequence>
<dbReference type="STRING" id="319795.Dgeo_1026"/>
<dbReference type="InterPro" id="IPR010287">
    <property type="entry name" value="DUF892_YciF-like"/>
</dbReference>
<feature type="compositionally biased region" description="Basic residues" evidence="1">
    <location>
        <begin position="1"/>
        <end position="11"/>
    </location>
</feature>
<feature type="region of interest" description="Disordered" evidence="1">
    <location>
        <begin position="166"/>
        <end position="187"/>
    </location>
</feature>
<feature type="region of interest" description="Disordered" evidence="1">
    <location>
        <begin position="1"/>
        <end position="25"/>
    </location>
</feature>
<dbReference type="EMBL" id="CP000359">
    <property type="protein sequence ID" value="ABF45326.1"/>
    <property type="molecule type" value="Genomic_DNA"/>
</dbReference>
<name>Q1IZK8_DEIGD</name>